<feature type="signal peptide" evidence="4">
    <location>
        <begin position="1"/>
        <end position="17"/>
    </location>
</feature>
<reference evidence="8" key="1">
    <citation type="submission" date="2025-08" db="UniProtKB">
        <authorList>
            <consortium name="RefSeq"/>
        </authorList>
    </citation>
    <scope>IDENTIFICATION</scope>
    <source>
        <strain evidence="8">Wakin</strain>
        <tissue evidence="8">Muscle</tissue>
    </source>
</reference>
<evidence type="ECO:0000256" key="4">
    <source>
        <dbReference type="SAM" id="SignalP"/>
    </source>
</evidence>
<keyword evidence="3" id="KW-0245">EGF-like domain</keyword>
<dbReference type="AlphaFoldDB" id="A0A6P6MLB3"/>
<dbReference type="FunFam" id="2.10.25.10:FF:001129">
    <property type="entry name" value="Predicted protein"/>
    <property type="match status" value="1"/>
</dbReference>
<dbReference type="InterPro" id="IPR011489">
    <property type="entry name" value="EMI_domain"/>
</dbReference>
<keyword evidence="2 3" id="KW-1015">Disulfide bond</keyword>
<evidence type="ECO:0000259" key="6">
    <source>
        <dbReference type="PROSITE" id="PS51041"/>
    </source>
</evidence>
<feature type="disulfide bond" evidence="3">
    <location>
        <begin position="133"/>
        <end position="142"/>
    </location>
</feature>
<organism evidence="7 8">
    <name type="scientific">Carassius auratus</name>
    <name type="common">Goldfish</name>
    <dbReference type="NCBI Taxonomy" id="7957"/>
    <lineage>
        <taxon>Eukaryota</taxon>
        <taxon>Metazoa</taxon>
        <taxon>Chordata</taxon>
        <taxon>Craniata</taxon>
        <taxon>Vertebrata</taxon>
        <taxon>Euteleostomi</taxon>
        <taxon>Actinopterygii</taxon>
        <taxon>Neopterygii</taxon>
        <taxon>Teleostei</taxon>
        <taxon>Ostariophysi</taxon>
        <taxon>Cypriniformes</taxon>
        <taxon>Cyprinidae</taxon>
        <taxon>Cyprininae</taxon>
        <taxon>Carassius</taxon>
    </lineage>
</organism>
<dbReference type="OrthoDB" id="409374at2759"/>
<evidence type="ECO:0000259" key="5">
    <source>
        <dbReference type="PROSITE" id="PS50026"/>
    </source>
</evidence>
<dbReference type="RefSeq" id="XP_026097505.1">
    <property type="nucleotide sequence ID" value="XM_026241720.1"/>
</dbReference>
<feature type="domain" description="EMI" evidence="6">
    <location>
        <begin position="28"/>
        <end position="109"/>
    </location>
</feature>
<dbReference type="PROSITE" id="PS51041">
    <property type="entry name" value="EMI"/>
    <property type="match status" value="1"/>
</dbReference>
<sequence length="196" mass="22199">MDIHAVMLLFLLTEIRSSCCHRALQPFMPNVCSAQERIITAEKQPCVMAFTHMVKVWRQGCTGHAWCMDYERRIAYYIGYRPVYTQDFKTTYKCCPGWSQLNTEAGCLYPLCTYGVCFNGGVCTGRLNQLCDCPAGFNGSSCQYGEYTSYLSFEPQLYLILIVLGECQLACVMNFNRLCSISVTITQIKGCFSSFL</sequence>
<accession>A0A6P6MLB3</accession>
<keyword evidence="7" id="KW-1185">Reference proteome</keyword>
<dbReference type="Gene3D" id="2.10.25.10">
    <property type="entry name" value="Laminin"/>
    <property type="match status" value="1"/>
</dbReference>
<dbReference type="InterPro" id="IPR000742">
    <property type="entry name" value="EGF"/>
</dbReference>
<name>A0A6P6MLB3_CARAU</name>
<gene>
    <name evidence="8" type="primary">LOC113068853</name>
</gene>
<keyword evidence="1 4" id="KW-0732">Signal</keyword>
<comment type="caution">
    <text evidence="3">Lacks conserved residue(s) required for the propagation of feature annotation.</text>
</comment>
<dbReference type="Pfam" id="PF07546">
    <property type="entry name" value="EMI"/>
    <property type="match status" value="1"/>
</dbReference>
<protein>
    <submittedName>
        <fullName evidence="8">EGF-like and EMI domain-containing protein 1</fullName>
    </submittedName>
</protein>
<feature type="domain" description="EGF-like" evidence="5">
    <location>
        <begin position="108"/>
        <end position="143"/>
    </location>
</feature>
<evidence type="ECO:0000256" key="1">
    <source>
        <dbReference type="ARBA" id="ARBA00022729"/>
    </source>
</evidence>
<dbReference type="PROSITE" id="PS50026">
    <property type="entry name" value="EGF_3"/>
    <property type="match status" value="1"/>
</dbReference>
<evidence type="ECO:0000313" key="7">
    <source>
        <dbReference type="Proteomes" id="UP000515129"/>
    </source>
</evidence>
<dbReference type="PROSITE" id="PS00022">
    <property type="entry name" value="EGF_1"/>
    <property type="match status" value="1"/>
</dbReference>
<dbReference type="KEGG" id="caua:113068853"/>
<feature type="chain" id="PRO_5028327123" evidence="4">
    <location>
        <begin position="18"/>
        <end position="196"/>
    </location>
</feature>
<dbReference type="SUPFAM" id="SSF57196">
    <property type="entry name" value="EGF/Laminin"/>
    <property type="match status" value="1"/>
</dbReference>
<proteinExistence type="predicted"/>
<dbReference type="Proteomes" id="UP000515129">
    <property type="component" value="Unplaced"/>
</dbReference>
<evidence type="ECO:0000313" key="8">
    <source>
        <dbReference type="RefSeq" id="XP_026097505.1"/>
    </source>
</evidence>
<dbReference type="PROSITE" id="PS01186">
    <property type="entry name" value="EGF_2"/>
    <property type="match status" value="1"/>
</dbReference>
<dbReference type="GeneID" id="113068853"/>
<evidence type="ECO:0000256" key="2">
    <source>
        <dbReference type="ARBA" id="ARBA00023157"/>
    </source>
</evidence>
<evidence type="ECO:0000256" key="3">
    <source>
        <dbReference type="PROSITE-ProRule" id="PRU00076"/>
    </source>
</evidence>